<comment type="caution">
    <text evidence="2">The sequence shown here is derived from an EMBL/GenBank/DDBJ whole genome shotgun (WGS) entry which is preliminary data.</text>
</comment>
<protein>
    <submittedName>
        <fullName evidence="2">Uncharacterized protein</fullName>
    </submittedName>
</protein>
<keyword evidence="3" id="KW-1185">Reference proteome</keyword>
<proteinExistence type="predicted"/>
<evidence type="ECO:0000313" key="2">
    <source>
        <dbReference type="EMBL" id="GIX80251.1"/>
    </source>
</evidence>
<evidence type="ECO:0000313" key="3">
    <source>
        <dbReference type="Proteomes" id="UP001054945"/>
    </source>
</evidence>
<dbReference type="EMBL" id="BPLR01020577">
    <property type="protein sequence ID" value="GIX80251.1"/>
    <property type="molecule type" value="Genomic_DNA"/>
</dbReference>
<sequence length="79" mass="8999">MALFFKIVCWSEDNNPPTPYDWRRSSEGEQPSYALRDWGEGKDKAKALRAEQVNSITLKPEAKKMWGVGPSSRVAKDQN</sequence>
<reference evidence="2 3" key="1">
    <citation type="submission" date="2021-06" db="EMBL/GenBank/DDBJ databases">
        <title>Caerostris extrusa draft genome.</title>
        <authorList>
            <person name="Kono N."/>
            <person name="Arakawa K."/>
        </authorList>
    </citation>
    <scope>NUCLEOTIDE SEQUENCE [LARGE SCALE GENOMIC DNA]</scope>
</reference>
<dbReference type="AlphaFoldDB" id="A0AAV4N6X1"/>
<gene>
    <name evidence="2" type="ORF">CEXT_64831</name>
</gene>
<feature type="region of interest" description="Disordered" evidence="1">
    <location>
        <begin position="14"/>
        <end position="35"/>
    </location>
</feature>
<name>A0AAV4N6X1_CAEEX</name>
<accession>A0AAV4N6X1</accession>
<organism evidence="2 3">
    <name type="scientific">Caerostris extrusa</name>
    <name type="common">Bark spider</name>
    <name type="synonym">Caerostris bankana</name>
    <dbReference type="NCBI Taxonomy" id="172846"/>
    <lineage>
        <taxon>Eukaryota</taxon>
        <taxon>Metazoa</taxon>
        <taxon>Ecdysozoa</taxon>
        <taxon>Arthropoda</taxon>
        <taxon>Chelicerata</taxon>
        <taxon>Arachnida</taxon>
        <taxon>Araneae</taxon>
        <taxon>Araneomorphae</taxon>
        <taxon>Entelegynae</taxon>
        <taxon>Araneoidea</taxon>
        <taxon>Araneidae</taxon>
        <taxon>Caerostris</taxon>
    </lineage>
</organism>
<evidence type="ECO:0000256" key="1">
    <source>
        <dbReference type="SAM" id="MobiDB-lite"/>
    </source>
</evidence>
<dbReference type="Proteomes" id="UP001054945">
    <property type="component" value="Unassembled WGS sequence"/>
</dbReference>